<dbReference type="GO" id="GO:0003677">
    <property type="term" value="F:DNA binding"/>
    <property type="evidence" value="ECO:0007669"/>
    <property type="project" value="UniProtKB-KW"/>
</dbReference>
<keyword evidence="3" id="KW-0238">DNA-binding</keyword>
<organism evidence="3 4">
    <name type="scientific">Clostridium collagenovorans DSM 3089</name>
    <dbReference type="NCBI Taxonomy" id="1121306"/>
    <lineage>
        <taxon>Bacteria</taxon>
        <taxon>Bacillati</taxon>
        <taxon>Bacillota</taxon>
        <taxon>Clostridia</taxon>
        <taxon>Eubacteriales</taxon>
        <taxon>Clostridiaceae</taxon>
        <taxon>Clostridium</taxon>
    </lineage>
</organism>
<protein>
    <submittedName>
        <fullName evidence="3">Predicted DNA-binding transcriptional regulator YafY, contains an HTH and WYL domains</fullName>
    </submittedName>
</protein>
<evidence type="ECO:0000313" key="3">
    <source>
        <dbReference type="EMBL" id="SHH66181.1"/>
    </source>
</evidence>
<feature type="domain" description="WCX" evidence="2">
    <location>
        <begin position="240"/>
        <end position="314"/>
    </location>
</feature>
<reference evidence="3 4" key="1">
    <citation type="submission" date="2016-11" db="EMBL/GenBank/DDBJ databases">
        <authorList>
            <person name="Jaros S."/>
            <person name="Januszkiewicz K."/>
            <person name="Wedrychowicz H."/>
        </authorList>
    </citation>
    <scope>NUCLEOTIDE SEQUENCE [LARGE SCALE GENOMIC DNA]</scope>
    <source>
        <strain evidence="3 4">DSM 3089</strain>
    </source>
</reference>
<dbReference type="InterPro" id="IPR026881">
    <property type="entry name" value="WYL_dom"/>
</dbReference>
<dbReference type="PANTHER" id="PTHR34580">
    <property type="match status" value="1"/>
</dbReference>
<dbReference type="PANTHER" id="PTHR34580:SF1">
    <property type="entry name" value="PROTEIN PAFC"/>
    <property type="match status" value="1"/>
</dbReference>
<accession>A0A1M5UT77</accession>
<evidence type="ECO:0000313" key="4">
    <source>
        <dbReference type="Proteomes" id="UP000184526"/>
    </source>
</evidence>
<name>A0A1M5UT77_9CLOT</name>
<proteinExistence type="predicted"/>
<dbReference type="Pfam" id="PF13280">
    <property type="entry name" value="WYL"/>
    <property type="match status" value="1"/>
</dbReference>
<gene>
    <name evidence="3" type="ORF">SAMN02745196_00928</name>
</gene>
<evidence type="ECO:0000259" key="2">
    <source>
        <dbReference type="Pfam" id="PF25583"/>
    </source>
</evidence>
<dbReference type="AlphaFoldDB" id="A0A1M5UT77"/>
<sequence>MRIKRAITILKHLEEKTDINNPVTVKELQALLELEGIEVDRNTIKRDIEELMDCSIGIRFITKRHNTFGYYIENRFTIGETRILLDGVASNKFVDDKQKREIKEKLLSKVSIENRIKLKNQVITNMFQNNGVDILYNLDRIHTAIARRRYIKVDRVTRDANNNIKINQGERRIIPYAVYYENDRYYLIGLTEEDKLRNYRIDRIKNVRIEDEHNSTVKVDLQRYSIRNFDMFPANKVIRAEFKVNVGLKHSVIEKFGNKNFIRKDPEDGEKFIFSEEVGFNDGLIRWILKQGSQLQVLYPEELKVKVKEEIKKMYQLY</sequence>
<dbReference type="InterPro" id="IPR057727">
    <property type="entry name" value="WCX_dom"/>
</dbReference>
<evidence type="ECO:0000259" key="1">
    <source>
        <dbReference type="Pfam" id="PF13280"/>
    </source>
</evidence>
<dbReference type="EMBL" id="FQXP01000004">
    <property type="protein sequence ID" value="SHH66181.1"/>
    <property type="molecule type" value="Genomic_DNA"/>
</dbReference>
<dbReference type="Pfam" id="PF25583">
    <property type="entry name" value="WCX"/>
    <property type="match status" value="1"/>
</dbReference>
<dbReference type="InterPro" id="IPR051534">
    <property type="entry name" value="CBASS_pafABC_assoc_protein"/>
</dbReference>
<keyword evidence="4" id="KW-1185">Reference proteome</keyword>
<dbReference type="Proteomes" id="UP000184526">
    <property type="component" value="Unassembled WGS sequence"/>
</dbReference>
<dbReference type="RefSeq" id="WP_072830591.1">
    <property type="nucleotide sequence ID" value="NZ_FQXP01000004.1"/>
</dbReference>
<dbReference type="STRING" id="1121306.SAMN02745196_00928"/>
<dbReference type="OrthoDB" id="9772503at2"/>
<feature type="domain" description="WYL" evidence="1">
    <location>
        <begin position="137"/>
        <end position="209"/>
    </location>
</feature>
<dbReference type="PROSITE" id="PS52050">
    <property type="entry name" value="WYL"/>
    <property type="match status" value="1"/>
</dbReference>